<name>A0A382QXY4_9ZZZZ</name>
<feature type="compositionally biased region" description="Gly residues" evidence="1">
    <location>
        <begin position="316"/>
        <end position="327"/>
    </location>
</feature>
<evidence type="ECO:0000313" key="2">
    <source>
        <dbReference type="EMBL" id="SVC89708.1"/>
    </source>
</evidence>
<organism evidence="2">
    <name type="scientific">marine metagenome</name>
    <dbReference type="NCBI Taxonomy" id="408172"/>
    <lineage>
        <taxon>unclassified sequences</taxon>
        <taxon>metagenomes</taxon>
        <taxon>ecological metagenomes</taxon>
    </lineage>
</organism>
<gene>
    <name evidence="2" type="ORF">METZ01_LOCUS342562</name>
</gene>
<evidence type="ECO:0000256" key="1">
    <source>
        <dbReference type="SAM" id="MobiDB-lite"/>
    </source>
</evidence>
<accession>A0A382QXY4</accession>
<dbReference type="EMBL" id="UINC01117345">
    <property type="protein sequence ID" value="SVC89708.1"/>
    <property type="molecule type" value="Genomic_DNA"/>
</dbReference>
<feature type="non-terminal residue" evidence="2">
    <location>
        <position position="1"/>
    </location>
</feature>
<dbReference type="InterPro" id="IPR056909">
    <property type="entry name" value="SU10_portal"/>
</dbReference>
<feature type="region of interest" description="Disordered" evidence="1">
    <location>
        <begin position="281"/>
        <end position="327"/>
    </location>
</feature>
<proteinExistence type="predicted"/>
<sequence>VNIWTCGNMVLRAVLNPFTPYRIPYFTFPYEINPYQLFGIGVSENMEDAQLLINGHVRMAIDNLALSGNVVFDVDEASLVPGQNYDIFPGKVFRRQSGVTGTAINAIKFPNTAVENIQMYQAARQLADEETGLPSIMHGQTGVSGTGRTASGLSMLMGGANLSIKTVIKNIDDYLLKPLGECMFHWNMQFNDTTPEIIGDLEIKPQGTAAVMQKEVRSQRLTALLQTVANPMLAPFIKIPNLVRELAIAQDIDPDLLVNDVNEAQIFADILRGLNVEQGNVPDPAAAGEQPGSVGLPEGLPADLAGQAPEGNNTGAIGGGGTQAPGP</sequence>
<dbReference type="Pfam" id="PF23899">
    <property type="entry name" value="SU10_portal"/>
    <property type="match status" value="1"/>
</dbReference>
<dbReference type="AlphaFoldDB" id="A0A382QXY4"/>
<protein>
    <submittedName>
        <fullName evidence="2">Uncharacterized protein</fullName>
    </submittedName>
</protein>
<feature type="non-terminal residue" evidence="2">
    <location>
        <position position="327"/>
    </location>
</feature>
<reference evidence="2" key="1">
    <citation type="submission" date="2018-05" db="EMBL/GenBank/DDBJ databases">
        <authorList>
            <person name="Lanie J.A."/>
            <person name="Ng W.-L."/>
            <person name="Kazmierczak K.M."/>
            <person name="Andrzejewski T.M."/>
            <person name="Davidsen T.M."/>
            <person name="Wayne K.J."/>
            <person name="Tettelin H."/>
            <person name="Glass J.I."/>
            <person name="Rusch D."/>
            <person name="Podicherti R."/>
            <person name="Tsui H.-C.T."/>
            <person name="Winkler M.E."/>
        </authorList>
    </citation>
    <scope>NUCLEOTIDE SEQUENCE</scope>
</reference>